<dbReference type="Proteomes" id="UP001165283">
    <property type="component" value="Unassembled WGS sequence"/>
</dbReference>
<name>A0ABT1A6F8_9PSEU</name>
<protein>
    <submittedName>
        <fullName evidence="1">Uncharacterized protein</fullName>
    </submittedName>
</protein>
<reference evidence="1" key="1">
    <citation type="submission" date="2021-04" db="EMBL/GenBank/DDBJ databases">
        <title>Pseudonocardia sp. nov., isolated from sandy soil of mangrove forest.</title>
        <authorList>
            <person name="Zan Z."/>
            <person name="Huang R."/>
            <person name="Liu W."/>
        </authorList>
    </citation>
    <scope>NUCLEOTIDE SEQUENCE</scope>
    <source>
        <strain evidence="1">S2-4</strain>
    </source>
</reference>
<evidence type="ECO:0000313" key="1">
    <source>
        <dbReference type="EMBL" id="MCO1658556.1"/>
    </source>
</evidence>
<evidence type="ECO:0000313" key="2">
    <source>
        <dbReference type="Proteomes" id="UP001165283"/>
    </source>
</evidence>
<comment type="caution">
    <text evidence="1">The sequence shown here is derived from an EMBL/GenBank/DDBJ whole genome shotgun (WGS) entry which is preliminary data.</text>
</comment>
<dbReference type="RefSeq" id="WP_252442626.1">
    <property type="nucleotide sequence ID" value="NZ_JAGSOV010000055.1"/>
</dbReference>
<proteinExistence type="predicted"/>
<keyword evidence="2" id="KW-1185">Reference proteome</keyword>
<accession>A0ABT1A6F8</accession>
<sequence length="87" mass="9566">MIVAEGITGEWIAGRVFDIELEAPATTVGYDGRFTQGRLRGHTVDVTWYLKREGRLDVARTTAPDHYLVLAGPLLAPGSGRSVRPTW</sequence>
<gene>
    <name evidence="1" type="ORF">KDL28_26170</name>
</gene>
<organism evidence="1 2">
    <name type="scientific">Pseudonocardia humida</name>
    <dbReference type="NCBI Taxonomy" id="2800819"/>
    <lineage>
        <taxon>Bacteria</taxon>
        <taxon>Bacillati</taxon>
        <taxon>Actinomycetota</taxon>
        <taxon>Actinomycetes</taxon>
        <taxon>Pseudonocardiales</taxon>
        <taxon>Pseudonocardiaceae</taxon>
        <taxon>Pseudonocardia</taxon>
    </lineage>
</organism>
<dbReference type="EMBL" id="JAGSOV010000055">
    <property type="protein sequence ID" value="MCO1658556.1"/>
    <property type="molecule type" value="Genomic_DNA"/>
</dbReference>